<reference evidence="1" key="1">
    <citation type="journal article" date="2015" name="Nature">
        <title>Complex archaea that bridge the gap between prokaryotes and eukaryotes.</title>
        <authorList>
            <person name="Spang A."/>
            <person name="Saw J.H."/>
            <person name="Jorgensen S.L."/>
            <person name="Zaremba-Niedzwiedzka K."/>
            <person name="Martijn J."/>
            <person name="Lind A.E."/>
            <person name="van Eijk R."/>
            <person name="Schleper C."/>
            <person name="Guy L."/>
            <person name="Ettema T.J."/>
        </authorList>
    </citation>
    <scope>NUCLEOTIDE SEQUENCE</scope>
</reference>
<organism evidence="1">
    <name type="scientific">marine sediment metagenome</name>
    <dbReference type="NCBI Taxonomy" id="412755"/>
    <lineage>
        <taxon>unclassified sequences</taxon>
        <taxon>metagenomes</taxon>
        <taxon>ecological metagenomes</taxon>
    </lineage>
</organism>
<dbReference type="AlphaFoldDB" id="A0A0F8VR33"/>
<proteinExistence type="predicted"/>
<gene>
    <name evidence="1" type="ORF">LCGC14_3161730</name>
</gene>
<comment type="caution">
    <text evidence="1">The sequence shown here is derived from an EMBL/GenBank/DDBJ whole genome shotgun (WGS) entry which is preliminary data.</text>
</comment>
<evidence type="ECO:0008006" key="2">
    <source>
        <dbReference type="Google" id="ProtNLM"/>
    </source>
</evidence>
<dbReference type="EMBL" id="LAZR01069905">
    <property type="protein sequence ID" value="KKK46787.1"/>
    <property type="molecule type" value="Genomic_DNA"/>
</dbReference>
<feature type="non-terminal residue" evidence="1">
    <location>
        <position position="41"/>
    </location>
</feature>
<protein>
    <recommendedName>
        <fullName evidence="2">Aldo/keto reductase</fullName>
    </recommendedName>
</protein>
<name>A0A0F8VR33_9ZZZZ</name>
<sequence length="41" mass="4695">MIYRRFGKTELQMPVITCGGMRFQHAWQDMPLAEVPADAQA</sequence>
<evidence type="ECO:0000313" key="1">
    <source>
        <dbReference type="EMBL" id="KKK46787.1"/>
    </source>
</evidence>
<accession>A0A0F8VR33</accession>